<evidence type="ECO:0000256" key="4">
    <source>
        <dbReference type="ARBA" id="ARBA00023088"/>
    </source>
</evidence>
<evidence type="ECO:0000313" key="10">
    <source>
        <dbReference type="Proteomes" id="UP000595374"/>
    </source>
</evidence>
<feature type="region of interest" description="Disordered" evidence="5">
    <location>
        <begin position="37"/>
        <end position="120"/>
    </location>
</feature>
<evidence type="ECO:0000259" key="8">
    <source>
        <dbReference type="Pfam" id="PF00746"/>
    </source>
</evidence>
<evidence type="ECO:0000256" key="7">
    <source>
        <dbReference type="SAM" id="SignalP"/>
    </source>
</evidence>
<keyword evidence="2" id="KW-0964">Secreted</keyword>
<gene>
    <name evidence="9" type="ORF">I6H47_01560</name>
</gene>
<accession>A0A7T3ZZV1</accession>
<dbReference type="Proteomes" id="UP000595374">
    <property type="component" value="Chromosome"/>
</dbReference>
<feature type="compositionally biased region" description="Acidic residues" evidence="5">
    <location>
        <begin position="95"/>
        <end position="107"/>
    </location>
</feature>
<keyword evidence="6" id="KW-1133">Transmembrane helix</keyword>
<organism evidence="9 10">
    <name type="scientific">Brevibacterium casei</name>
    <dbReference type="NCBI Taxonomy" id="33889"/>
    <lineage>
        <taxon>Bacteria</taxon>
        <taxon>Bacillati</taxon>
        <taxon>Actinomycetota</taxon>
        <taxon>Actinomycetes</taxon>
        <taxon>Micrococcales</taxon>
        <taxon>Brevibacteriaceae</taxon>
        <taxon>Brevibacterium</taxon>
    </lineage>
</organism>
<keyword evidence="1" id="KW-0134">Cell wall</keyword>
<dbReference type="RefSeq" id="WP_198499756.1">
    <property type="nucleotide sequence ID" value="NZ_CP065989.1"/>
</dbReference>
<keyword evidence="4" id="KW-0572">Peptidoglycan-anchor</keyword>
<feature type="chain" id="PRO_5038580948" description="Gram-positive cocci surface proteins LPxTG domain-containing protein" evidence="7">
    <location>
        <begin position="26"/>
        <end position="470"/>
    </location>
</feature>
<evidence type="ECO:0000313" key="9">
    <source>
        <dbReference type="EMBL" id="QQB14701.1"/>
    </source>
</evidence>
<feature type="region of interest" description="Disordered" evidence="5">
    <location>
        <begin position="414"/>
        <end position="434"/>
    </location>
</feature>
<evidence type="ECO:0000256" key="6">
    <source>
        <dbReference type="SAM" id="Phobius"/>
    </source>
</evidence>
<feature type="signal peptide" evidence="7">
    <location>
        <begin position="1"/>
        <end position="25"/>
    </location>
</feature>
<evidence type="ECO:0000256" key="3">
    <source>
        <dbReference type="ARBA" id="ARBA00022729"/>
    </source>
</evidence>
<protein>
    <recommendedName>
        <fullName evidence="8">Gram-positive cocci surface proteins LPxTG domain-containing protein</fullName>
    </recommendedName>
</protein>
<reference evidence="9 10" key="1">
    <citation type="submission" date="2020-12" db="EMBL/GenBank/DDBJ databases">
        <title>FDA dAtabase for Regulatory Grade micrObial Sequences (FDA-ARGOS): Supporting development and validation of Infectious Disease Dx tests.</title>
        <authorList>
            <person name="Sproer C."/>
            <person name="Gronow S."/>
            <person name="Severitt S."/>
            <person name="Schroder I."/>
            <person name="Tallon L."/>
            <person name="Sadzewicz L."/>
            <person name="Zhao X."/>
            <person name="Boylan J."/>
            <person name="Ott S."/>
            <person name="Bowen H."/>
            <person name="Vavikolanu K."/>
            <person name="Mehta A."/>
            <person name="Aluvathingal J."/>
            <person name="Nadendla S."/>
            <person name="Lowell S."/>
            <person name="Myers T."/>
            <person name="Yan Y."/>
            <person name="Sichtig H."/>
        </authorList>
    </citation>
    <scope>NUCLEOTIDE SEQUENCE [LARGE SCALE GENOMIC DNA]</scope>
    <source>
        <strain evidence="9 10">FDAARGOS_990</strain>
    </source>
</reference>
<dbReference type="AlphaFoldDB" id="A0A7T3ZZV1"/>
<feature type="compositionally biased region" description="Gly residues" evidence="5">
    <location>
        <begin position="415"/>
        <end position="430"/>
    </location>
</feature>
<feature type="domain" description="Gram-positive cocci surface proteins LPxTG" evidence="8">
    <location>
        <begin position="428"/>
        <end position="467"/>
    </location>
</feature>
<evidence type="ECO:0000256" key="1">
    <source>
        <dbReference type="ARBA" id="ARBA00022512"/>
    </source>
</evidence>
<feature type="compositionally biased region" description="Low complexity" evidence="5">
    <location>
        <begin position="37"/>
        <end position="59"/>
    </location>
</feature>
<dbReference type="EMBL" id="CP065989">
    <property type="protein sequence ID" value="QQB14701.1"/>
    <property type="molecule type" value="Genomic_DNA"/>
</dbReference>
<sequence>MPKKLALIPALALAIAGLGAAPAVAAPADVDTSLSVPAAATTPDAAADETPSSADTTPAAPAPEVPETDGADDTDTPAPETPETPAPDESATGSDELDDEVTEDAEPTEAASAPIAATVDVEPGTMTESEFYFDGVVITVSGLEPGDIVTNSLTDDAKKAKGSSVEFEYYDEEGTIEGPQTVDFTVTVERKDQDPRDFPGSFEITEDEEIEEGSLTLGTDSMSVSEFMKKGIPFTGEGFLPGEQAFAVAAKFETDEIIYLDENVEVSDEGVASGVIRPTETDEVKPGDYIVYAGGEEFGATAEFTLTDDAAQAASLTVSPKSIEAADFVKKDKGVVLTVTDCTPGSDVRFVVNPKGNSNVTAFDSTVTVDETGTASVNVYGTSSNASAYVGDYSVSATCDDDVLKGSFEVTSGAAAGGSGGSDSGSGSKGGQLPRTGAELSALAGGAALLLVGGAVVALTVRRRKSADSL</sequence>
<keyword evidence="6" id="KW-0472">Membrane</keyword>
<dbReference type="InterPro" id="IPR019931">
    <property type="entry name" value="LPXTG_anchor"/>
</dbReference>
<proteinExistence type="predicted"/>
<keyword evidence="6" id="KW-0812">Transmembrane</keyword>
<feature type="transmembrane region" description="Helical" evidence="6">
    <location>
        <begin position="440"/>
        <end position="461"/>
    </location>
</feature>
<name>A0A7T3ZZV1_9MICO</name>
<evidence type="ECO:0000256" key="2">
    <source>
        <dbReference type="ARBA" id="ARBA00022525"/>
    </source>
</evidence>
<keyword evidence="3 7" id="KW-0732">Signal</keyword>
<feature type="compositionally biased region" description="Acidic residues" evidence="5">
    <location>
        <begin position="66"/>
        <end position="75"/>
    </location>
</feature>
<dbReference type="Pfam" id="PF00746">
    <property type="entry name" value="Gram_pos_anchor"/>
    <property type="match status" value="1"/>
</dbReference>
<evidence type="ECO:0000256" key="5">
    <source>
        <dbReference type="SAM" id="MobiDB-lite"/>
    </source>
</evidence>